<feature type="transmembrane region" description="Helical" evidence="1">
    <location>
        <begin position="60"/>
        <end position="85"/>
    </location>
</feature>
<dbReference type="EMBL" id="CAFABF010000015">
    <property type="protein sequence ID" value="CAB4824631.1"/>
    <property type="molecule type" value="Genomic_DNA"/>
</dbReference>
<feature type="transmembrane region" description="Helical" evidence="1">
    <location>
        <begin position="115"/>
        <end position="139"/>
    </location>
</feature>
<evidence type="ECO:0000313" key="2">
    <source>
        <dbReference type="EMBL" id="CAB4682347.1"/>
    </source>
</evidence>
<dbReference type="PANTHER" id="PTHR37305:SF1">
    <property type="entry name" value="MEMBRANE PROTEIN"/>
    <property type="match status" value="1"/>
</dbReference>
<keyword evidence="1" id="KW-0472">Membrane</keyword>
<gene>
    <name evidence="2" type="ORF">UFOPK2359_00780</name>
    <name evidence="3" type="ORF">UFOPK3167_00519</name>
</gene>
<dbReference type="PANTHER" id="PTHR37305">
    <property type="entry name" value="INTEGRAL MEMBRANE PROTEIN-RELATED"/>
    <property type="match status" value="1"/>
</dbReference>
<feature type="transmembrane region" description="Helical" evidence="1">
    <location>
        <begin position="190"/>
        <end position="208"/>
    </location>
</feature>
<protein>
    <submittedName>
        <fullName evidence="2">Unannotated protein</fullName>
    </submittedName>
</protein>
<dbReference type="EMBL" id="CAEZXG010000043">
    <property type="protein sequence ID" value="CAB4682347.1"/>
    <property type="molecule type" value="Genomic_DNA"/>
</dbReference>
<accession>A0A6J6N891</accession>
<feature type="transmembrane region" description="Helical" evidence="1">
    <location>
        <begin position="159"/>
        <end position="183"/>
    </location>
</feature>
<feature type="transmembrane region" description="Helical" evidence="1">
    <location>
        <begin position="17"/>
        <end position="40"/>
    </location>
</feature>
<dbReference type="AlphaFoldDB" id="A0A6J6N891"/>
<proteinExistence type="predicted"/>
<sequence>MWNVAFAELRKLRRPTLFLGTMGAVVFFSALFSSLLFLLIDSPDGNSDRGRTVSREVLGLATGGVQGFSSVGGFLGIIALCVFAAQTAQEYTYGTLRNLLVRQPGRLRILAGKFIAMKLFALVMIIFSAIISISASVILAPRAKVSTDLWFGADGRHALFTSFINIVISVIGFGTIGMVLGLLLRSPISAISVGVLWLLIVELLLITVKNSLQNWMPGAQLSAIASGGVPRGMSTGIEYSHALLVGGIYVAIGAVVASFLFVRRDVSN</sequence>
<keyword evidence="1" id="KW-1133">Transmembrane helix</keyword>
<name>A0A6J6N891_9ZZZZ</name>
<dbReference type="Pfam" id="PF12730">
    <property type="entry name" value="ABC2_membrane_4"/>
    <property type="match status" value="1"/>
</dbReference>
<keyword evidence="1" id="KW-0812">Transmembrane</keyword>
<evidence type="ECO:0000256" key="1">
    <source>
        <dbReference type="SAM" id="Phobius"/>
    </source>
</evidence>
<feature type="transmembrane region" description="Helical" evidence="1">
    <location>
        <begin position="239"/>
        <end position="262"/>
    </location>
</feature>
<organism evidence="2">
    <name type="scientific">freshwater metagenome</name>
    <dbReference type="NCBI Taxonomy" id="449393"/>
    <lineage>
        <taxon>unclassified sequences</taxon>
        <taxon>metagenomes</taxon>
        <taxon>ecological metagenomes</taxon>
    </lineage>
</organism>
<reference evidence="2" key="1">
    <citation type="submission" date="2020-05" db="EMBL/GenBank/DDBJ databases">
        <authorList>
            <person name="Chiriac C."/>
            <person name="Salcher M."/>
            <person name="Ghai R."/>
            <person name="Kavagutti S V."/>
        </authorList>
    </citation>
    <scope>NUCLEOTIDE SEQUENCE</scope>
</reference>
<evidence type="ECO:0000313" key="3">
    <source>
        <dbReference type="EMBL" id="CAB4824631.1"/>
    </source>
</evidence>